<gene>
    <name evidence="2" type="ORF">IRJ18_10620</name>
</gene>
<dbReference type="InterPro" id="IPR000182">
    <property type="entry name" value="GNAT_dom"/>
</dbReference>
<comment type="caution">
    <text evidence="2">The sequence shown here is derived from an EMBL/GenBank/DDBJ whole genome shotgun (WGS) entry which is preliminary data.</text>
</comment>
<sequence length="145" mass="16762">MIAPITTGNLEECIQAFLKAYNGPPWNYSWTYDRAKKYLSEYLTCGQFVGFVLYDEGQITGATFGHIKTWWTNDQLMIDEFFISGEKQGKGYGKKLLAYCDQYASENQIGSIVLMTNRYMPAYGFYNKIGYTATEQYVFMFKQVL</sequence>
<dbReference type="Pfam" id="PF13673">
    <property type="entry name" value="Acetyltransf_10"/>
    <property type="match status" value="1"/>
</dbReference>
<protein>
    <submittedName>
        <fullName evidence="2">GNAT family N-acetyltransferase</fullName>
    </submittedName>
</protein>
<dbReference type="CDD" id="cd04301">
    <property type="entry name" value="NAT_SF"/>
    <property type="match status" value="1"/>
</dbReference>
<dbReference type="RefSeq" id="WP_194106154.1">
    <property type="nucleotide sequence ID" value="NZ_JADFFM010000001.1"/>
</dbReference>
<dbReference type="InterPro" id="IPR016181">
    <property type="entry name" value="Acyl_CoA_acyltransferase"/>
</dbReference>
<dbReference type="PROSITE" id="PS51186">
    <property type="entry name" value="GNAT"/>
    <property type="match status" value="1"/>
</dbReference>
<dbReference type="Gene3D" id="3.40.630.30">
    <property type="match status" value="1"/>
</dbReference>
<name>A0ABR9XIG2_9SPHI</name>
<proteinExistence type="predicted"/>
<evidence type="ECO:0000313" key="3">
    <source>
        <dbReference type="Proteomes" id="UP000632774"/>
    </source>
</evidence>
<organism evidence="2 3">
    <name type="scientific">Mucilaginibacter boryungensis</name>
    <dbReference type="NCBI Taxonomy" id="768480"/>
    <lineage>
        <taxon>Bacteria</taxon>
        <taxon>Pseudomonadati</taxon>
        <taxon>Bacteroidota</taxon>
        <taxon>Sphingobacteriia</taxon>
        <taxon>Sphingobacteriales</taxon>
        <taxon>Sphingobacteriaceae</taxon>
        <taxon>Mucilaginibacter</taxon>
    </lineage>
</organism>
<evidence type="ECO:0000259" key="1">
    <source>
        <dbReference type="PROSITE" id="PS51186"/>
    </source>
</evidence>
<dbReference type="Proteomes" id="UP000632774">
    <property type="component" value="Unassembled WGS sequence"/>
</dbReference>
<reference evidence="2 3" key="1">
    <citation type="submission" date="2020-10" db="EMBL/GenBank/DDBJ databases">
        <title>Mucilaginibacter mali sp. nov., isolated from rhizosphere soil of apple orchard.</title>
        <authorList>
            <person name="Lee J.-S."/>
            <person name="Kim H.S."/>
            <person name="Kim J.-S."/>
        </authorList>
    </citation>
    <scope>NUCLEOTIDE SEQUENCE [LARGE SCALE GENOMIC DNA]</scope>
    <source>
        <strain evidence="2 3">KCTC 23157</strain>
    </source>
</reference>
<evidence type="ECO:0000313" key="2">
    <source>
        <dbReference type="EMBL" id="MBE9666814.1"/>
    </source>
</evidence>
<accession>A0ABR9XIG2</accession>
<feature type="domain" description="N-acetyltransferase" evidence="1">
    <location>
        <begin position="1"/>
        <end position="145"/>
    </location>
</feature>
<keyword evidence="3" id="KW-1185">Reference proteome</keyword>
<dbReference type="EMBL" id="JADFFM010000001">
    <property type="protein sequence ID" value="MBE9666814.1"/>
    <property type="molecule type" value="Genomic_DNA"/>
</dbReference>
<dbReference type="SUPFAM" id="SSF55729">
    <property type="entry name" value="Acyl-CoA N-acyltransferases (Nat)"/>
    <property type="match status" value="1"/>
</dbReference>